<sequence>MVFKQQTFHEQEPTVELENPPQAALETLVAEALGVAGGIDATDVSVTVAGATVTLQGTVLRPGEVTRAEEVARSVYGVEQVHNHIRAQQNF</sequence>
<dbReference type="Pfam" id="PF04972">
    <property type="entry name" value="BON"/>
    <property type="match status" value="1"/>
</dbReference>
<dbReference type="EMBL" id="JAUKWQ010000007">
    <property type="protein sequence ID" value="MDO1584260.1"/>
    <property type="molecule type" value="Genomic_DNA"/>
</dbReference>
<dbReference type="Proteomes" id="UP001169006">
    <property type="component" value="Unassembled WGS sequence"/>
</dbReference>
<evidence type="ECO:0000259" key="1">
    <source>
        <dbReference type="PROSITE" id="PS50914"/>
    </source>
</evidence>
<dbReference type="PROSITE" id="PS50914">
    <property type="entry name" value="BON"/>
    <property type="match status" value="1"/>
</dbReference>
<proteinExistence type="predicted"/>
<organism evidence="2 3">
    <name type="scientific">Rhizobium oryzicola</name>
    <dbReference type="NCBI Taxonomy" id="1232668"/>
    <lineage>
        <taxon>Bacteria</taxon>
        <taxon>Pseudomonadati</taxon>
        <taxon>Pseudomonadota</taxon>
        <taxon>Alphaproteobacteria</taxon>
        <taxon>Hyphomicrobiales</taxon>
        <taxon>Rhizobiaceae</taxon>
        <taxon>Rhizobium/Agrobacterium group</taxon>
        <taxon>Rhizobium</taxon>
    </lineage>
</organism>
<comment type="caution">
    <text evidence="2">The sequence shown here is derived from an EMBL/GenBank/DDBJ whole genome shotgun (WGS) entry which is preliminary data.</text>
</comment>
<protein>
    <submittedName>
        <fullName evidence="2">BON domain-containing protein</fullName>
    </submittedName>
</protein>
<dbReference type="Gene3D" id="3.30.1340.30">
    <property type="match status" value="1"/>
</dbReference>
<reference evidence="2" key="1">
    <citation type="journal article" date="2015" name="Int. J. Syst. Evol. Microbiol.">
        <title>Rhizobium oryzicola sp. nov., potential plant-growth-promoting endophytic bacteria isolated from rice roots.</title>
        <authorList>
            <person name="Zhang X.X."/>
            <person name="Gao J.S."/>
            <person name="Cao Y.H."/>
            <person name="Sheirdil R.A."/>
            <person name="Wang X.C."/>
            <person name="Zhang L."/>
        </authorList>
    </citation>
    <scope>NUCLEOTIDE SEQUENCE</scope>
    <source>
        <strain evidence="2">05753</strain>
    </source>
</reference>
<reference evidence="2" key="2">
    <citation type="submission" date="2023-07" db="EMBL/GenBank/DDBJ databases">
        <authorList>
            <person name="Sun H."/>
        </authorList>
    </citation>
    <scope>NUCLEOTIDE SEQUENCE</scope>
    <source>
        <strain evidence="2">05753</strain>
    </source>
</reference>
<feature type="domain" description="BON" evidence="1">
    <location>
        <begin position="21"/>
        <end position="89"/>
    </location>
</feature>
<accession>A0ABT8T0S0</accession>
<evidence type="ECO:0000313" key="3">
    <source>
        <dbReference type="Proteomes" id="UP001169006"/>
    </source>
</evidence>
<dbReference type="RefSeq" id="WP_302078485.1">
    <property type="nucleotide sequence ID" value="NZ_JAUKWQ010000007.1"/>
</dbReference>
<keyword evidence="3" id="KW-1185">Reference proteome</keyword>
<dbReference type="PANTHER" id="PTHR34606">
    <property type="entry name" value="BON DOMAIN-CONTAINING PROTEIN"/>
    <property type="match status" value="1"/>
</dbReference>
<dbReference type="InterPro" id="IPR007055">
    <property type="entry name" value="BON_dom"/>
</dbReference>
<evidence type="ECO:0000313" key="2">
    <source>
        <dbReference type="EMBL" id="MDO1584260.1"/>
    </source>
</evidence>
<name>A0ABT8T0S0_9HYPH</name>
<dbReference type="PANTHER" id="PTHR34606:SF15">
    <property type="entry name" value="BON DOMAIN-CONTAINING PROTEIN"/>
    <property type="match status" value="1"/>
</dbReference>
<dbReference type="InterPro" id="IPR051686">
    <property type="entry name" value="Lipoprotein_DolP"/>
</dbReference>
<gene>
    <name evidence="2" type="ORF">Q2T52_19415</name>
</gene>